<gene>
    <name evidence="1" type="ORF">TREES_T100011634</name>
</gene>
<evidence type="ECO:0000313" key="2">
    <source>
        <dbReference type="Proteomes" id="UP000011518"/>
    </source>
</evidence>
<protein>
    <submittedName>
        <fullName evidence="1">Uncharacterized protein</fullName>
    </submittedName>
</protein>
<accession>L9L904</accession>
<dbReference type="Proteomes" id="UP000011518">
    <property type="component" value="Unassembled WGS sequence"/>
</dbReference>
<dbReference type="EMBL" id="KB320503">
    <property type="protein sequence ID" value="ELW70197.1"/>
    <property type="molecule type" value="Genomic_DNA"/>
</dbReference>
<keyword evidence="2" id="KW-1185">Reference proteome</keyword>
<evidence type="ECO:0000313" key="1">
    <source>
        <dbReference type="EMBL" id="ELW70197.1"/>
    </source>
</evidence>
<reference evidence="2" key="2">
    <citation type="journal article" date="2013" name="Nat. Commun.">
        <title>Genome of the Chinese tree shrew.</title>
        <authorList>
            <person name="Fan Y."/>
            <person name="Huang Z.Y."/>
            <person name="Cao C.C."/>
            <person name="Chen C.S."/>
            <person name="Chen Y.X."/>
            <person name="Fan D.D."/>
            <person name="He J."/>
            <person name="Hou H.L."/>
            <person name="Hu L."/>
            <person name="Hu X.T."/>
            <person name="Jiang X.T."/>
            <person name="Lai R."/>
            <person name="Lang Y.S."/>
            <person name="Liang B."/>
            <person name="Liao S.G."/>
            <person name="Mu D."/>
            <person name="Ma Y.Y."/>
            <person name="Niu Y.Y."/>
            <person name="Sun X.Q."/>
            <person name="Xia J.Q."/>
            <person name="Xiao J."/>
            <person name="Xiong Z.Q."/>
            <person name="Xu L."/>
            <person name="Yang L."/>
            <person name="Zhang Y."/>
            <person name="Zhao W."/>
            <person name="Zhao X.D."/>
            <person name="Zheng Y.T."/>
            <person name="Zhou J.M."/>
            <person name="Zhu Y.B."/>
            <person name="Zhang G.J."/>
            <person name="Wang J."/>
            <person name="Yao Y.G."/>
        </authorList>
    </citation>
    <scope>NUCLEOTIDE SEQUENCE [LARGE SCALE GENOMIC DNA]</scope>
</reference>
<proteinExistence type="predicted"/>
<sequence length="128" mass="13882">MTAIPRSGIPALSRADLLTSTADPCEEIRPVKPLSEKVVTPNDFRNFSVFYVRGQSRVAPLHGALFAGVIKGNGVLELNHVWLLVVGNVCALPLSFVHSTPVHACRVLATGSASLSSWQDWSYQNARK</sequence>
<name>L9L904_TUPCH</name>
<organism evidence="1 2">
    <name type="scientific">Tupaia chinensis</name>
    <name type="common">Chinese tree shrew</name>
    <name type="synonym">Tupaia belangeri chinensis</name>
    <dbReference type="NCBI Taxonomy" id="246437"/>
    <lineage>
        <taxon>Eukaryota</taxon>
        <taxon>Metazoa</taxon>
        <taxon>Chordata</taxon>
        <taxon>Craniata</taxon>
        <taxon>Vertebrata</taxon>
        <taxon>Euteleostomi</taxon>
        <taxon>Mammalia</taxon>
        <taxon>Eutheria</taxon>
        <taxon>Euarchontoglires</taxon>
        <taxon>Scandentia</taxon>
        <taxon>Tupaiidae</taxon>
        <taxon>Tupaia</taxon>
    </lineage>
</organism>
<dbReference type="AlphaFoldDB" id="L9L904"/>
<reference evidence="2" key="1">
    <citation type="submission" date="2012-07" db="EMBL/GenBank/DDBJ databases">
        <title>Genome of the Chinese tree shrew, a rising model animal genetically related to primates.</title>
        <authorList>
            <person name="Zhang G."/>
            <person name="Fan Y."/>
            <person name="Yao Y."/>
            <person name="Huang Z."/>
        </authorList>
    </citation>
    <scope>NUCLEOTIDE SEQUENCE [LARGE SCALE GENOMIC DNA]</scope>
</reference>
<dbReference type="InParanoid" id="L9L904"/>